<dbReference type="EMBL" id="BTSY01000005">
    <property type="protein sequence ID" value="GMT27177.1"/>
    <property type="molecule type" value="Genomic_DNA"/>
</dbReference>
<dbReference type="AlphaFoldDB" id="A0AAV5WAY6"/>
<evidence type="ECO:0000313" key="2">
    <source>
        <dbReference type="Proteomes" id="UP001432322"/>
    </source>
</evidence>
<sequence length="87" mass="10043">QGLPSQLIIRVSICLEEFGGAIADFICEFRAISIRSNDSIRNFFVHFLETLRCFLHHFRHLIFYVVACKEVHHVREASCDVGHLIVT</sequence>
<name>A0AAV5WAY6_9BILA</name>
<comment type="caution">
    <text evidence="1">The sequence shown here is derived from an EMBL/GenBank/DDBJ whole genome shotgun (WGS) entry which is preliminary data.</text>
</comment>
<keyword evidence="2" id="KW-1185">Reference proteome</keyword>
<reference evidence="1" key="1">
    <citation type="submission" date="2023-10" db="EMBL/GenBank/DDBJ databases">
        <title>Genome assembly of Pristionchus species.</title>
        <authorList>
            <person name="Yoshida K."/>
            <person name="Sommer R.J."/>
        </authorList>
    </citation>
    <scope>NUCLEOTIDE SEQUENCE</scope>
    <source>
        <strain evidence="1">RS5133</strain>
    </source>
</reference>
<organism evidence="1 2">
    <name type="scientific">Pristionchus fissidentatus</name>
    <dbReference type="NCBI Taxonomy" id="1538716"/>
    <lineage>
        <taxon>Eukaryota</taxon>
        <taxon>Metazoa</taxon>
        <taxon>Ecdysozoa</taxon>
        <taxon>Nematoda</taxon>
        <taxon>Chromadorea</taxon>
        <taxon>Rhabditida</taxon>
        <taxon>Rhabditina</taxon>
        <taxon>Diplogasteromorpha</taxon>
        <taxon>Diplogasteroidea</taxon>
        <taxon>Neodiplogasteridae</taxon>
        <taxon>Pristionchus</taxon>
    </lineage>
</organism>
<proteinExistence type="predicted"/>
<gene>
    <name evidence="1" type="ORF">PFISCL1PPCAC_18474</name>
</gene>
<evidence type="ECO:0000313" key="1">
    <source>
        <dbReference type="EMBL" id="GMT27177.1"/>
    </source>
</evidence>
<dbReference type="Proteomes" id="UP001432322">
    <property type="component" value="Unassembled WGS sequence"/>
</dbReference>
<accession>A0AAV5WAY6</accession>
<protein>
    <submittedName>
        <fullName evidence="1">Uncharacterized protein</fullName>
    </submittedName>
</protein>
<feature type="non-terminal residue" evidence="1">
    <location>
        <position position="1"/>
    </location>
</feature>